<feature type="domain" description="SpoVT-AbrB" evidence="2">
    <location>
        <begin position="10"/>
        <end position="55"/>
    </location>
</feature>
<evidence type="ECO:0000259" key="2">
    <source>
        <dbReference type="PROSITE" id="PS51740"/>
    </source>
</evidence>
<dbReference type="InterPro" id="IPR007159">
    <property type="entry name" value="SpoVT-AbrB_dom"/>
</dbReference>
<dbReference type="InterPro" id="IPR037914">
    <property type="entry name" value="SpoVT-AbrB_sf"/>
</dbReference>
<name>A0ABW1IWJ1_9PSEU</name>
<dbReference type="SMART" id="SM00966">
    <property type="entry name" value="SpoVT_AbrB"/>
    <property type="match status" value="1"/>
</dbReference>
<keyword evidence="4" id="KW-1185">Reference proteome</keyword>
<comment type="caution">
    <text evidence="3">The sequence shown here is derived from an EMBL/GenBank/DDBJ whole genome shotgun (WGS) entry which is preliminary data.</text>
</comment>
<evidence type="ECO:0000313" key="3">
    <source>
        <dbReference type="EMBL" id="MFC5992848.1"/>
    </source>
</evidence>
<dbReference type="PROSITE" id="PS51740">
    <property type="entry name" value="SPOVT_ABRB"/>
    <property type="match status" value="1"/>
</dbReference>
<dbReference type="EMBL" id="JBHSQW010000002">
    <property type="protein sequence ID" value="MFC5992848.1"/>
    <property type="molecule type" value="Genomic_DNA"/>
</dbReference>
<reference evidence="4" key="1">
    <citation type="journal article" date="2019" name="Int. J. Syst. Evol. Microbiol.">
        <title>The Global Catalogue of Microorganisms (GCM) 10K type strain sequencing project: providing services to taxonomists for standard genome sequencing and annotation.</title>
        <authorList>
            <consortium name="The Broad Institute Genomics Platform"/>
            <consortium name="The Broad Institute Genome Sequencing Center for Infectious Disease"/>
            <person name="Wu L."/>
            <person name="Ma J."/>
        </authorList>
    </citation>
    <scope>NUCLEOTIDE SEQUENCE [LARGE SCALE GENOMIC DNA]</scope>
    <source>
        <strain evidence="4">CCM 8391</strain>
    </source>
</reference>
<dbReference type="Pfam" id="PF04014">
    <property type="entry name" value="MazE_antitoxin"/>
    <property type="match status" value="1"/>
</dbReference>
<organism evidence="3 4">
    <name type="scientific">Pseudonocardia hispaniensis</name>
    <dbReference type="NCBI Taxonomy" id="904933"/>
    <lineage>
        <taxon>Bacteria</taxon>
        <taxon>Bacillati</taxon>
        <taxon>Actinomycetota</taxon>
        <taxon>Actinomycetes</taxon>
        <taxon>Pseudonocardiales</taxon>
        <taxon>Pseudonocardiaceae</taxon>
        <taxon>Pseudonocardia</taxon>
    </lineage>
</organism>
<dbReference type="SUPFAM" id="SSF89447">
    <property type="entry name" value="AbrB/MazE/MraZ-like"/>
    <property type="match status" value="1"/>
</dbReference>
<evidence type="ECO:0000313" key="4">
    <source>
        <dbReference type="Proteomes" id="UP001596302"/>
    </source>
</evidence>
<dbReference type="RefSeq" id="WP_379581825.1">
    <property type="nucleotide sequence ID" value="NZ_JBHSQW010000002.1"/>
</dbReference>
<dbReference type="Gene3D" id="2.10.260.10">
    <property type="match status" value="1"/>
</dbReference>
<dbReference type="GO" id="GO:0003677">
    <property type="term" value="F:DNA binding"/>
    <property type="evidence" value="ECO:0007669"/>
    <property type="project" value="UniProtKB-KW"/>
</dbReference>
<gene>
    <name evidence="3" type="ORF">ACFQE5_01335</name>
</gene>
<dbReference type="Proteomes" id="UP001596302">
    <property type="component" value="Unassembled WGS sequence"/>
</dbReference>
<protein>
    <submittedName>
        <fullName evidence="3">AbrB/MazE/SpoVT family DNA-binding domain-containing protein</fullName>
    </submittedName>
</protein>
<accession>A0ABW1IWJ1</accession>
<dbReference type="NCBIfam" id="TIGR01439">
    <property type="entry name" value="lp_hng_hel_AbrB"/>
    <property type="match status" value="1"/>
</dbReference>
<keyword evidence="1 3" id="KW-0238">DNA-binding</keyword>
<evidence type="ECO:0000256" key="1">
    <source>
        <dbReference type="PROSITE-ProRule" id="PRU01076"/>
    </source>
</evidence>
<proteinExistence type="predicted"/>
<sequence>MAERTGGVDRAEVVVNRDGRVLIPKQMRQELGFTPGERLILAVEDGRAVLESREQLMARIRREVAESWCGDPGASVVDELIADRRAEAAVEDSAR</sequence>